<dbReference type="GeneID" id="63770803"/>
<feature type="transmembrane region" description="Helical" evidence="5">
    <location>
        <begin position="120"/>
        <end position="143"/>
    </location>
</feature>
<keyword evidence="4 5" id="KW-0472">Membrane</keyword>
<feature type="transmembrane region" description="Helical" evidence="5">
    <location>
        <begin position="78"/>
        <end position="99"/>
    </location>
</feature>
<proteinExistence type="predicted"/>
<name>A0A1Y2E355_9PEZI</name>
<dbReference type="PANTHER" id="PTHR31465">
    <property type="entry name" value="PROTEIN RTA1-RELATED"/>
    <property type="match status" value="1"/>
</dbReference>
<evidence type="ECO:0000256" key="4">
    <source>
        <dbReference type="ARBA" id="ARBA00023136"/>
    </source>
</evidence>
<dbReference type="GO" id="GO:0000324">
    <property type="term" value="C:fungal-type vacuole"/>
    <property type="evidence" value="ECO:0007669"/>
    <property type="project" value="TreeGrafter"/>
</dbReference>
<feature type="transmembrane region" description="Helical" evidence="5">
    <location>
        <begin position="251"/>
        <end position="271"/>
    </location>
</feature>
<gene>
    <name evidence="6" type="ORF">BCR38DRAFT_304102</name>
</gene>
<feature type="transmembrane region" description="Helical" evidence="5">
    <location>
        <begin position="163"/>
        <end position="186"/>
    </location>
</feature>
<comment type="caution">
    <text evidence="6">The sequence shown here is derived from an EMBL/GenBank/DDBJ whole genome shotgun (WGS) entry which is preliminary data.</text>
</comment>
<evidence type="ECO:0000256" key="2">
    <source>
        <dbReference type="ARBA" id="ARBA00022692"/>
    </source>
</evidence>
<evidence type="ECO:0000256" key="3">
    <source>
        <dbReference type="ARBA" id="ARBA00022989"/>
    </source>
</evidence>
<evidence type="ECO:0000256" key="1">
    <source>
        <dbReference type="ARBA" id="ARBA00004141"/>
    </source>
</evidence>
<sequence>CTFHTCYVSSSPYGYRPSMAANIAFLIIYTACLAGCALVTLATRRWIIFSIPLAGACVLEIVGYSVRMGSWAEPWRASLYAVTNIFLMIAPSLISTAMYTTVPKVVQIIGKEHSLIRPDIYGYLVAIDLVAILVQLVGFIVTFSDLTAVDGLGPSAEKGASVIAAGAGVQFLALASFSVLFTIVIFKASMAYHEFGYTTFHKDRGYVLLGGKFKARVGMMMAATMCLLTRGVFRIMALADGLDGSISRNEALFVVFDGLLVAAAILCLLGLHPAYVL</sequence>
<keyword evidence="3 5" id="KW-1133">Transmembrane helix</keyword>
<dbReference type="RefSeq" id="XP_040716944.1">
    <property type="nucleotide sequence ID" value="XM_040854591.1"/>
</dbReference>
<dbReference type="Pfam" id="PF04479">
    <property type="entry name" value="RTA1"/>
    <property type="match status" value="1"/>
</dbReference>
<reference evidence="6 7" key="1">
    <citation type="submission" date="2016-07" db="EMBL/GenBank/DDBJ databases">
        <title>Pervasive Adenine N6-methylation of Active Genes in Fungi.</title>
        <authorList>
            <consortium name="DOE Joint Genome Institute"/>
            <person name="Mondo S.J."/>
            <person name="Dannebaum R.O."/>
            <person name="Kuo R.C."/>
            <person name="Labutti K."/>
            <person name="Haridas S."/>
            <person name="Kuo A."/>
            <person name="Salamov A."/>
            <person name="Ahrendt S.R."/>
            <person name="Lipzen A."/>
            <person name="Sullivan W."/>
            <person name="Andreopoulos W.B."/>
            <person name="Clum A."/>
            <person name="Lindquist E."/>
            <person name="Daum C."/>
            <person name="Ramamoorthy G.K."/>
            <person name="Gryganskyi A."/>
            <person name="Culley D."/>
            <person name="Magnuson J.K."/>
            <person name="James T.Y."/>
            <person name="O'Malley M.A."/>
            <person name="Stajich J.E."/>
            <person name="Spatafora J.W."/>
            <person name="Visel A."/>
            <person name="Grigoriev I.V."/>
        </authorList>
    </citation>
    <scope>NUCLEOTIDE SEQUENCE [LARGE SCALE GENOMIC DNA]</scope>
    <source>
        <strain evidence="6 7">CBS 129021</strain>
    </source>
</reference>
<evidence type="ECO:0000313" key="7">
    <source>
        <dbReference type="Proteomes" id="UP000193689"/>
    </source>
</evidence>
<dbReference type="InterPro" id="IPR007568">
    <property type="entry name" value="RTA1"/>
</dbReference>
<protein>
    <submittedName>
        <fullName evidence="6">RTA-like protein</fullName>
    </submittedName>
</protein>
<dbReference type="OrthoDB" id="4521223at2759"/>
<feature type="transmembrane region" description="Helical" evidence="5">
    <location>
        <begin position="217"/>
        <end position="239"/>
    </location>
</feature>
<dbReference type="PANTHER" id="PTHR31465:SF7">
    <property type="entry name" value="SPHINGOID LONG-CHAIN BASE TRANSPORTER RSB1"/>
    <property type="match status" value="1"/>
</dbReference>
<feature type="transmembrane region" description="Helical" evidence="5">
    <location>
        <begin position="19"/>
        <end position="39"/>
    </location>
</feature>
<evidence type="ECO:0000256" key="5">
    <source>
        <dbReference type="SAM" id="Phobius"/>
    </source>
</evidence>
<organism evidence="6 7">
    <name type="scientific">Pseudomassariella vexata</name>
    <dbReference type="NCBI Taxonomy" id="1141098"/>
    <lineage>
        <taxon>Eukaryota</taxon>
        <taxon>Fungi</taxon>
        <taxon>Dikarya</taxon>
        <taxon>Ascomycota</taxon>
        <taxon>Pezizomycotina</taxon>
        <taxon>Sordariomycetes</taxon>
        <taxon>Xylariomycetidae</taxon>
        <taxon>Amphisphaeriales</taxon>
        <taxon>Pseudomassariaceae</taxon>
        <taxon>Pseudomassariella</taxon>
    </lineage>
</organism>
<dbReference type="InParanoid" id="A0A1Y2E355"/>
<dbReference type="GO" id="GO:0005886">
    <property type="term" value="C:plasma membrane"/>
    <property type="evidence" value="ECO:0007669"/>
    <property type="project" value="TreeGrafter"/>
</dbReference>
<dbReference type="Proteomes" id="UP000193689">
    <property type="component" value="Unassembled WGS sequence"/>
</dbReference>
<feature type="non-terminal residue" evidence="6">
    <location>
        <position position="277"/>
    </location>
</feature>
<comment type="subcellular location">
    <subcellularLocation>
        <location evidence="1">Membrane</location>
        <topology evidence="1">Multi-pass membrane protein</topology>
    </subcellularLocation>
</comment>
<evidence type="ECO:0000313" key="6">
    <source>
        <dbReference type="EMBL" id="ORY65980.1"/>
    </source>
</evidence>
<keyword evidence="7" id="KW-1185">Reference proteome</keyword>
<keyword evidence="2 5" id="KW-0812">Transmembrane</keyword>
<feature type="non-terminal residue" evidence="6">
    <location>
        <position position="1"/>
    </location>
</feature>
<dbReference type="AlphaFoldDB" id="A0A1Y2E355"/>
<feature type="transmembrane region" description="Helical" evidence="5">
    <location>
        <begin position="46"/>
        <end position="66"/>
    </location>
</feature>
<dbReference type="EMBL" id="MCFJ01000005">
    <property type="protein sequence ID" value="ORY65980.1"/>
    <property type="molecule type" value="Genomic_DNA"/>
</dbReference>
<accession>A0A1Y2E355</accession>